<dbReference type="VEuPathDB" id="FungiDB:PC110_g10705"/>
<protein>
    <submittedName>
        <fullName evidence="7">Uncharacterized protein</fullName>
    </submittedName>
</protein>
<dbReference type="Proteomes" id="UP000697107">
    <property type="component" value="Unassembled WGS sequence"/>
</dbReference>
<evidence type="ECO:0000256" key="1">
    <source>
        <dbReference type="ARBA" id="ARBA00023125"/>
    </source>
</evidence>
<dbReference type="InterPro" id="IPR010998">
    <property type="entry name" value="Integrase_recombinase_N"/>
</dbReference>
<dbReference type="EMBL" id="RCML01000303">
    <property type="protein sequence ID" value="KAG2981602.1"/>
    <property type="molecule type" value="Genomic_DNA"/>
</dbReference>
<sequence>MTRPVHVKFLIDNTSAVAWQSRMASQNMRSQVLIRLIVISEHHFDLRLSADHIPGREHDRRRGILPLGEYIPRTDVRQANKRLVPNPATVWVRWPRDRLARHLREHSVADSSFKAYARSYAKWTHWTVRRGVCWHSGIPLIDQIRLISEFIIDNSLDGHGSGNMVRGPTMNTYLCGIRHYLRAAGHMFSSDHPQIHMLLRGICRSDHPHQQRASASVAILEACDPTLDLSTPADQVL</sequence>
<dbReference type="EMBL" id="RCMG01000316">
    <property type="protein sequence ID" value="KAG2856806.1"/>
    <property type="molecule type" value="Genomic_DNA"/>
</dbReference>
<dbReference type="Proteomes" id="UP000735874">
    <property type="component" value="Unassembled WGS sequence"/>
</dbReference>
<keyword evidence="8" id="KW-1185">Reference proteome</keyword>
<dbReference type="EMBL" id="RCMK01000318">
    <property type="protein sequence ID" value="KAG2936888.1"/>
    <property type="molecule type" value="Genomic_DNA"/>
</dbReference>
<gene>
    <name evidence="7" type="ORF">PC110_g10705</name>
    <name evidence="2" type="ORF">PC113_g11236</name>
    <name evidence="3" type="ORF">PC115_g10446</name>
    <name evidence="4" type="ORF">PC117_g11924</name>
    <name evidence="5" type="ORF">PC118_g10495</name>
    <name evidence="6" type="ORF">PC129_g10778</name>
</gene>
<dbReference type="AlphaFoldDB" id="A0A329S8J2"/>
<dbReference type="Proteomes" id="UP000774804">
    <property type="component" value="Unassembled WGS sequence"/>
</dbReference>
<dbReference type="GO" id="GO:0003677">
    <property type="term" value="F:DNA binding"/>
    <property type="evidence" value="ECO:0007669"/>
    <property type="project" value="UniProtKB-KW"/>
</dbReference>
<dbReference type="Proteomes" id="UP000736787">
    <property type="component" value="Unassembled WGS sequence"/>
</dbReference>
<evidence type="ECO:0000313" key="8">
    <source>
        <dbReference type="Proteomes" id="UP000251314"/>
    </source>
</evidence>
<evidence type="ECO:0000313" key="2">
    <source>
        <dbReference type="EMBL" id="KAG2856806.1"/>
    </source>
</evidence>
<dbReference type="Proteomes" id="UP000760860">
    <property type="component" value="Unassembled WGS sequence"/>
</dbReference>
<dbReference type="Gene3D" id="1.10.150.130">
    <property type="match status" value="1"/>
</dbReference>
<evidence type="ECO:0000313" key="4">
    <source>
        <dbReference type="EMBL" id="KAG2936888.1"/>
    </source>
</evidence>
<evidence type="ECO:0000313" key="5">
    <source>
        <dbReference type="EMBL" id="KAG2981602.1"/>
    </source>
</evidence>
<reference evidence="2" key="2">
    <citation type="submission" date="2018-10" db="EMBL/GenBank/DDBJ databases">
        <title>Effector identification in a new, highly contiguous assembly of the strawberry crown rot pathogen Phytophthora cactorum.</title>
        <authorList>
            <person name="Armitage A.D."/>
            <person name="Nellist C.F."/>
            <person name="Bates H."/>
            <person name="Vickerstaff R.J."/>
            <person name="Harrison R.J."/>
        </authorList>
    </citation>
    <scope>NUCLEOTIDE SEQUENCE</scope>
    <source>
        <strain evidence="2">15-7</strain>
        <strain evidence="3">4032</strain>
        <strain evidence="4">4040</strain>
        <strain evidence="5">P415</strain>
        <strain evidence="6">P421</strain>
    </source>
</reference>
<dbReference type="EMBL" id="RCMI01000309">
    <property type="protein sequence ID" value="KAG2918387.1"/>
    <property type="molecule type" value="Genomic_DNA"/>
</dbReference>
<reference evidence="7 8" key="1">
    <citation type="submission" date="2018-01" db="EMBL/GenBank/DDBJ databases">
        <title>Draft genome of the strawberry crown rot pathogen Phytophthora cactorum.</title>
        <authorList>
            <person name="Armitage A.D."/>
            <person name="Lysoe E."/>
            <person name="Nellist C.F."/>
            <person name="Harrison R.J."/>
            <person name="Brurberg M.B."/>
        </authorList>
    </citation>
    <scope>NUCLEOTIDE SEQUENCE [LARGE SCALE GENOMIC DNA]</scope>
    <source>
        <strain evidence="7 8">10300</strain>
    </source>
</reference>
<evidence type="ECO:0000313" key="3">
    <source>
        <dbReference type="EMBL" id="KAG2918387.1"/>
    </source>
</evidence>
<name>A0A329S8J2_9STRA</name>
<organism evidence="7 8">
    <name type="scientific">Phytophthora cactorum</name>
    <dbReference type="NCBI Taxonomy" id="29920"/>
    <lineage>
        <taxon>Eukaryota</taxon>
        <taxon>Sar</taxon>
        <taxon>Stramenopiles</taxon>
        <taxon>Oomycota</taxon>
        <taxon>Peronosporomycetes</taxon>
        <taxon>Peronosporales</taxon>
        <taxon>Peronosporaceae</taxon>
        <taxon>Phytophthora</taxon>
    </lineage>
</organism>
<evidence type="ECO:0000313" key="6">
    <source>
        <dbReference type="EMBL" id="KAG3218410.1"/>
    </source>
</evidence>
<dbReference type="EMBL" id="RCMV01000364">
    <property type="protein sequence ID" value="KAG3218410.1"/>
    <property type="molecule type" value="Genomic_DNA"/>
</dbReference>
<comment type="caution">
    <text evidence="7">The sequence shown here is derived from an EMBL/GenBank/DDBJ whole genome shotgun (WGS) entry which is preliminary data.</text>
</comment>
<proteinExistence type="predicted"/>
<dbReference type="Proteomes" id="UP000251314">
    <property type="component" value="Unassembled WGS sequence"/>
</dbReference>
<dbReference type="OrthoDB" id="10521886at2759"/>
<dbReference type="SUPFAM" id="SSF47823">
    <property type="entry name" value="lambda integrase-like, N-terminal domain"/>
    <property type="match status" value="1"/>
</dbReference>
<evidence type="ECO:0000313" key="7">
    <source>
        <dbReference type="EMBL" id="RAW32939.1"/>
    </source>
</evidence>
<keyword evidence="1" id="KW-0238">DNA-binding</keyword>
<accession>A0A329S8J2</accession>
<dbReference type="EMBL" id="MJFZ01000256">
    <property type="protein sequence ID" value="RAW32939.1"/>
    <property type="molecule type" value="Genomic_DNA"/>
</dbReference>